<reference evidence="3" key="2">
    <citation type="submission" date="2011-01" db="EMBL/GenBank/DDBJ databases">
        <title>The complete genome of Deinococcus maricopensis DSM 21211.</title>
        <authorList>
            <consortium name="US DOE Joint Genome Institute (JGI-PGF)"/>
            <person name="Lucas S."/>
            <person name="Copeland A."/>
            <person name="Lapidus A."/>
            <person name="Goodwin L."/>
            <person name="Pitluck S."/>
            <person name="Kyrpides N."/>
            <person name="Mavromatis K."/>
            <person name="Pagani I."/>
            <person name="Ivanova N."/>
            <person name="Ovchinnikova G."/>
            <person name="Zeytun A."/>
            <person name="Detter J.C."/>
            <person name="Han C."/>
            <person name="Land M."/>
            <person name="Hauser L."/>
            <person name="Markowitz V."/>
            <person name="Cheng J.-F."/>
            <person name="Hugenholtz P."/>
            <person name="Woyke T."/>
            <person name="Wu D."/>
            <person name="Pukall R."/>
            <person name="Gehrich-Schroeter G."/>
            <person name="Brambilla E."/>
            <person name="Klenk H.-P."/>
            <person name="Eisen J.A."/>
        </authorList>
    </citation>
    <scope>NUCLEOTIDE SEQUENCE [LARGE SCALE GENOMIC DNA]</scope>
    <source>
        <strain evidence="3">DSM 21211 / LMG 22137 / NRRL B-23946 / LB-34</strain>
    </source>
</reference>
<dbReference type="STRING" id="709986.Deima_1980"/>
<dbReference type="KEGG" id="dmr:Deima_1980"/>
<evidence type="ECO:0000313" key="3">
    <source>
        <dbReference type="Proteomes" id="UP000008635"/>
    </source>
</evidence>
<dbReference type="Proteomes" id="UP000008635">
    <property type="component" value="Chromosome"/>
</dbReference>
<dbReference type="AlphaFoldDB" id="E8U986"/>
<evidence type="ECO:0000256" key="1">
    <source>
        <dbReference type="SAM" id="SignalP"/>
    </source>
</evidence>
<organism evidence="2 3">
    <name type="scientific">Deinococcus maricopensis (strain DSM 21211 / LMG 22137 / NRRL B-23946 / LB-34)</name>
    <dbReference type="NCBI Taxonomy" id="709986"/>
    <lineage>
        <taxon>Bacteria</taxon>
        <taxon>Thermotogati</taxon>
        <taxon>Deinococcota</taxon>
        <taxon>Deinococci</taxon>
        <taxon>Deinococcales</taxon>
        <taxon>Deinococcaceae</taxon>
        <taxon>Deinococcus</taxon>
    </lineage>
</organism>
<reference evidence="2 3" key="1">
    <citation type="journal article" date="2011" name="Stand. Genomic Sci.">
        <title>Complete genome sequence of Deinococcus maricopensis type strain (LB-34).</title>
        <authorList>
            <person name="Pukall R."/>
            <person name="Zeytun A."/>
            <person name="Lucas S."/>
            <person name="Lapidus A."/>
            <person name="Hammon N."/>
            <person name="Deshpande S."/>
            <person name="Nolan M."/>
            <person name="Cheng J.F."/>
            <person name="Pitluck S."/>
            <person name="Liolios K."/>
            <person name="Pagani I."/>
            <person name="Mikhailova N."/>
            <person name="Ivanova N."/>
            <person name="Mavromatis K."/>
            <person name="Pati A."/>
            <person name="Tapia R."/>
            <person name="Han C."/>
            <person name="Goodwin L."/>
            <person name="Chen A."/>
            <person name="Palaniappan K."/>
            <person name="Land M."/>
            <person name="Hauser L."/>
            <person name="Chang Y.J."/>
            <person name="Jeffries C.D."/>
            <person name="Brambilla E.M."/>
            <person name="Rohde M."/>
            <person name="Goker M."/>
            <person name="Detter J.C."/>
            <person name="Woyke T."/>
            <person name="Bristow J."/>
            <person name="Eisen J.A."/>
            <person name="Markowitz V."/>
            <person name="Hugenholtz P."/>
            <person name="Kyrpides N.C."/>
            <person name="Klenk H.P."/>
        </authorList>
    </citation>
    <scope>NUCLEOTIDE SEQUENCE [LARGE SCALE GENOMIC DNA]</scope>
    <source>
        <strain evidence="3">DSM 21211 / LMG 22137 / NRRL B-23946 / LB-34</strain>
    </source>
</reference>
<feature type="chain" id="PRO_5003232307" evidence="1">
    <location>
        <begin position="23"/>
        <end position="188"/>
    </location>
</feature>
<accession>E8U986</accession>
<dbReference type="HOGENOM" id="CLU_1438926_0_0_0"/>
<dbReference type="EMBL" id="CP002454">
    <property type="protein sequence ID" value="ADV67625.1"/>
    <property type="molecule type" value="Genomic_DNA"/>
</dbReference>
<evidence type="ECO:0000313" key="2">
    <source>
        <dbReference type="EMBL" id="ADV67625.1"/>
    </source>
</evidence>
<proteinExistence type="predicted"/>
<feature type="signal peptide" evidence="1">
    <location>
        <begin position="1"/>
        <end position="22"/>
    </location>
</feature>
<dbReference type="RefSeq" id="WP_013557130.1">
    <property type="nucleotide sequence ID" value="NC_014958.1"/>
</dbReference>
<name>E8U986_DEIML</name>
<gene>
    <name evidence="2" type="ordered locus">Deima_1980</name>
</gene>
<protein>
    <submittedName>
        <fullName evidence="2">Uncharacterized protein</fullName>
    </submittedName>
</protein>
<sequence precursor="true">MVSRFVRWGAALALVLSSAVHAETQEKRIPGTKAFYWAFRDPYTGQNMGTVILDAEQTNRASLFMKCLGDGNLNFFVSTPVRLLADDDRPYDLRKQIGNLYRVTVQFGAETVTPTLGIVGYLPVQTQALAFDEDTSARIYSAFVEGRLVKVRIEGRGGALQRDLNVSYTFSPEGFVDASEAVDACDAG</sequence>
<keyword evidence="1" id="KW-0732">Signal</keyword>
<keyword evidence="3" id="KW-1185">Reference proteome</keyword>